<dbReference type="CDD" id="cd03894">
    <property type="entry name" value="M20_ArgE"/>
    <property type="match status" value="1"/>
</dbReference>
<evidence type="ECO:0000313" key="12">
    <source>
        <dbReference type="EMBL" id="AUI69679.1"/>
    </source>
</evidence>
<dbReference type="SUPFAM" id="SSF53187">
    <property type="entry name" value="Zn-dependent exopeptidases"/>
    <property type="match status" value="1"/>
</dbReference>
<evidence type="ECO:0000256" key="2">
    <source>
        <dbReference type="ARBA" id="ARBA00004496"/>
    </source>
</evidence>
<dbReference type="GO" id="GO:0006526">
    <property type="term" value="P:L-arginine biosynthetic process"/>
    <property type="evidence" value="ECO:0007669"/>
    <property type="project" value="UniProtKB-KW"/>
</dbReference>
<evidence type="ECO:0000256" key="5">
    <source>
        <dbReference type="ARBA" id="ARBA00022571"/>
    </source>
</evidence>
<dbReference type="RefSeq" id="WP_062152554.1">
    <property type="nucleotide sequence ID" value="NZ_CP012373.2"/>
</dbReference>
<dbReference type="PANTHER" id="PTHR43808:SF1">
    <property type="entry name" value="ACETYLORNITHINE DEACETYLASE"/>
    <property type="match status" value="1"/>
</dbReference>
<evidence type="ECO:0000256" key="3">
    <source>
        <dbReference type="ARBA" id="ARBA00005691"/>
    </source>
</evidence>
<dbReference type="InterPro" id="IPR002933">
    <property type="entry name" value="Peptidase_M20"/>
</dbReference>
<name>A0A2N9YH02_9GAMM</name>
<dbReference type="HAMAP" id="MF_01108">
    <property type="entry name" value="ArgE"/>
    <property type="match status" value="1"/>
</dbReference>
<protein>
    <submittedName>
        <fullName evidence="12">Acetylornithine deacetylase</fullName>
        <ecNumber evidence="12">3.5.1.16</ecNumber>
    </submittedName>
</protein>
<keyword evidence="6" id="KW-0028">Amino-acid biosynthesis</keyword>
<dbReference type="FunFam" id="3.30.70.360:FF:000003">
    <property type="entry name" value="Acetylornithine deacetylase"/>
    <property type="match status" value="1"/>
</dbReference>
<evidence type="ECO:0000256" key="10">
    <source>
        <dbReference type="ARBA" id="ARBA00023285"/>
    </source>
</evidence>
<evidence type="ECO:0000256" key="4">
    <source>
        <dbReference type="ARBA" id="ARBA00022490"/>
    </source>
</evidence>
<dbReference type="EMBL" id="CP018889">
    <property type="protein sequence ID" value="AUI69679.1"/>
    <property type="molecule type" value="Genomic_DNA"/>
</dbReference>
<dbReference type="GO" id="GO:0046872">
    <property type="term" value="F:metal ion binding"/>
    <property type="evidence" value="ECO:0007669"/>
    <property type="project" value="UniProtKB-KW"/>
</dbReference>
<sequence>MSFILPSLFSLTHQLVALPSVSSASPQFDQSNRAVIELLASWCASLGFRCEILPVNPALDKYNLVATLGTGAGGLVLAGHTDTVPYDLGRWQTDPFQLVEKDNRWYGLGTTDMKAFFAMVLQAVQDLSLKQPKNPLILIATADEESTMAGARALAKAGYPKARYALIGEPTGLRPVRLHKGIFMESIRLIGSSGHSSNPALGNNALEGMYRVLGELIRWRETLQATYQNPNFLVPVPTLNLGHIHGGDNPNRICADCELHIDLRPLPTMKLNELRQELHARVRSVIADTGLTVEFKALFEGIAAMETPATADIVRLAEKLTHHSATGVAFGTEAPYLQQLGMETIILGAGDIEQAHQPDEYLGTDRIVPMLNILKQTIQHFCL</sequence>
<dbReference type="InterPro" id="IPR001261">
    <property type="entry name" value="ArgE/DapE_CS"/>
</dbReference>
<dbReference type="Pfam" id="PF01546">
    <property type="entry name" value="Peptidase_M20"/>
    <property type="match status" value="1"/>
</dbReference>
<evidence type="ECO:0000256" key="9">
    <source>
        <dbReference type="ARBA" id="ARBA00022833"/>
    </source>
</evidence>
<organism evidence="12 13">
    <name type="scientific">Beggiatoa leptomitoformis</name>
    <dbReference type="NCBI Taxonomy" id="288004"/>
    <lineage>
        <taxon>Bacteria</taxon>
        <taxon>Pseudomonadati</taxon>
        <taxon>Pseudomonadota</taxon>
        <taxon>Gammaproteobacteria</taxon>
        <taxon>Thiotrichales</taxon>
        <taxon>Thiotrichaceae</taxon>
        <taxon>Beggiatoa</taxon>
    </lineage>
</organism>
<comment type="cofactor">
    <cofactor evidence="1">
        <name>Zn(2+)</name>
        <dbReference type="ChEBI" id="CHEBI:29105"/>
    </cofactor>
</comment>
<dbReference type="Proteomes" id="UP000234271">
    <property type="component" value="Chromosome"/>
</dbReference>
<dbReference type="KEGG" id="blep:AL038_10345"/>
<keyword evidence="5" id="KW-0055">Arginine biosynthesis</keyword>
<evidence type="ECO:0000256" key="1">
    <source>
        <dbReference type="ARBA" id="ARBA00001947"/>
    </source>
</evidence>
<evidence type="ECO:0000256" key="8">
    <source>
        <dbReference type="ARBA" id="ARBA00022801"/>
    </source>
</evidence>
<reference evidence="13" key="1">
    <citation type="submission" date="2016-12" db="EMBL/GenBank/DDBJ databases">
        <title>Complete Genome Sequence of Beggiatoa leptomitiformis D-401.</title>
        <authorList>
            <person name="Fomenkov A."/>
            <person name="Vincze T."/>
            <person name="Grabovich M."/>
            <person name="Anton B.P."/>
            <person name="Dubinina G."/>
            <person name="Orlova M."/>
            <person name="Belousova E."/>
            <person name="Roberts R.J."/>
        </authorList>
    </citation>
    <scope>NUCLEOTIDE SEQUENCE [LARGE SCALE GENOMIC DNA]</scope>
    <source>
        <strain evidence="13">D-401</strain>
    </source>
</reference>
<dbReference type="OrthoDB" id="3665926at2"/>
<dbReference type="PANTHER" id="PTHR43808">
    <property type="entry name" value="ACETYLORNITHINE DEACETYLASE"/>
    <property type="match status" value="1"/>
</dbReference>
<comment type="similarity">
    <text evidence="3">Belongs to the peptidase M20A family. ArgE subfamily.</text>
</comment>
<evidence type="ECO:0000313" key="13">
    <source>
        <dbReference type="Proteomes" id="UP000234271"/>
    </source>
</evidence>
<dbReference type="PROSITE" id="PS00759">
    <property type="entry name" value="ARGE_DAPE_CPG2_2"/>
    <property type="match status" value="1"/>
</dbReference>
<dbReference type="InterPro" id="IPR010169">
    <property type="entry name" value="AcOrn-deacetyl"/>
</dbReference>
<evidence type="ECO:0000259" key="11">
    <source>
        <dbReference type="Pfam" id="PF07687"/>
    </source>
</evidence>
<dbReference type="AlphaFoldDB" id="A0A2N9YH02"/>
<keyword evidence="8 12" id="KW-0378">Hydrolase</keyword>
<dbReference type="Gene3D" id="3.30.70.360">
    <property type="match status" value="1"/>
</dbReference>
<dbReference type="STRING" id="288004.AL038_10345"/>
<comment type="subcellular location">
    <subcellularLocation>
        <location evidence="2">Cytoplasm</location>
    </subcellularLocation>
</comment>
<keyword evidence="9" id="KW-0862">Zinc</keyword>
<dbReference type="SUPFAM" id="SSF55031">
    <property type="entry name" value="Bacterial exopeptidase dimerisation domain"/>
    <property type="match status" value="1"/>
</dbReference>
<dbReference type="Gene3D" id="3.40.630.10">
    <property type="entry name" value="Zn peptidases"/>
    <property type="match status" value="1"/>
</dbReference>
<keyword evidence="10" id="KW-0170">Cobalt</keyword>
<dbReference type="NCBIfam" id="NF003474">
    <property type="entry name" value="PRK05111.1"/>
    <property type="match status" value="1"/>
</dbReference>
<dbReference type="GO" id="GO:0005737">
    <property type="term" value="C:cytoplasm"/>
    <property type="evidence" value="ECO:0007669"/>
    <property type="project" value="UniProtKB-SubCell"/>
</dbReference>
<dbReference type="Pfam" id="PF07687">
    <property type="entry name" value="M20_dimer"/>
    <property type="match status" value="1"/>
</dbReference>
<dbReference type="InterPro" id="IPR036264">
    <property type="entry name" value="Bact_exopeptidase_dim_dom"/>
</dbReference>
<gene>
    <name evidence="12" type="primary">argE</name>
    <name evidence="12" type="ORF">BLE401_13930</name>
</gene>
<evidence type="ECO:0000256" key="6">
    <source>
        <dbReference type="ARBA" id="ARBA00022605"/>
    </source>
</evidence>
<dbReference type="InterPro" id="IPR011650">
    <property type="entry name" value="Peptidase_M20_dimer"/>
</dbReference>
<feature type="domain" description="Peptidase M20 dimerisation" evidence="11">
    <location>
        <begin position="179"/>
        <end position="284"/>
    </location>
</feature>
<accession>A0A2N9YH02</accession>
<proteinExistence type="inferred from homology"/>
<keyword evidence="13" id="KW-1185">Reference proteome</keyword>
<dbReference type="InterPro" id="IPR050072">
    <property type="entry name" value="Peptidase_M20A"/>
</dbReference>
<dbReference type="EC" id="3.5.1.16" evidence="12"/>
<dbReference type="GO" id="GO:0008777">
    <property type="term" value="F:acetylornithine deacetylase activity"/>
    <property type="evidence" value="ECO:0007669"/>
    <property type="project" value="UniProtKB-EC"/>
</dbReference>
<evidence type="ECO:0000256" key="7">
    <source>
        <dbReference type="ARBA" id="ARBA00022723"/>
    </source>
</evidence>
<keyword evidence="4" id="KW-0963">Cytoplasm</keyword>
<dbReference type="NCBIfam" id="TIGR01892">
    <property type="entry name" value="AcOrn-deacetyl"/>
    <property type="match status" value="1"/>
</dbReference>
<keyword evidence="7" id="KW-0479">Metal-binding</keyword>